<feature type="domain" description="DUF3381" evidence="12">
    <location>
        <begin position="234"/>
        <end position="394"/>
    </location>
</feature>
<evidence type="ECO:0000256" key="7">
    <source>
        <dbReference type="ARBA" id="ARBA00023242"/>
    </source>
</evidence>
<dbReference type="InterPro" id="IPR050082">
    <property type="entry name" value="RNA_methyltr_RlmE"/>
</dbReference>
<evidence type="ECO:0000259" key="10">
    <source>
        <dbReference type="Pfam" id="PF01728"/>
    </source>
</evidence>
<dbReference type="Pfam" id="PF01728">
    <property type="entry name" value="FtsJ"/>
    <property type="match status" value="1"/>
</dbReference>
<dbReference type="AlphaFoldDB" id="A0A6A6ILQ9"/>
<feature type="compositionally biased region" description="Basic and acidic residues" evidence="9">
    <location>
        <begin position="382"/>
        <end position="391"/>
    </location>
</feature>
<feature type="compositionally biased region" description="Acidic residues" evidence="9">
    <location>
        <begin position="568"/>
        <end position="587"/>
    </location>
</feature>
<feature type="active site" description="Proton acceptor" evidence="8">
    <location>
        <position position="157"/>
    </location>
</feature>
<dbReference type="InterPro" id="IPR012920">
    <property type="entry name" value="rRNA_MeTfrase_SPB1-like_C"/>
</dbReference>
<keyword evidence="3 8" id="KW-0698">rRNA processing</keyword>
<dbReference type="EMBL" id="ML987193">
    <property type="protein sequence ID" value="KAF2251008.1"/>
    <property type="molecule type" value="Genomic_DNA"/>
</dbReference>
<feature type="region of interest" description="Disordered" evidence="9">
    <location>
        <begin position="776"/>
        <end position="831"/>
    </location>
</feature>
<keyword evidence="6 8" id="KW-0949">S-adenosyl-L-methionine</keyword>
<evidence type="ECO:0000259" key="12">
    <source>
        <dbReference type="Pfam" id="PF11861"/>
    </source>
</evidence>
<evidence type="ECO:0000256" key="4">
    <source>
        <dbReference type="ARBA" id="ARBA00022603"/>
    </source>
</evidence>
<dbReference type="SUPFAM" id="SSF53335">
    <property type="entry name" value="S-adenosyl-L-methionine-dependent methyltransferases"/>
    <property type="match status" value="1"/>
</dbReference>
<feature type="binding site" evidence="8">
    <location>
        <position position="76"/>
    </location>
    <ligand>
        <name>S-adenosyl-L-methionine</name>
        <dbReference type="ChEBI" id="CHEBI:59789"/>
    </ligand>
</feature>
<dbReference type="Pfam" id="PF11861">
    <property type="entry name" value="DUF3381"/>
    <property type="match status" value="1"/>
</dbReference>
<dbReference type="GO" id="GO:0008650">
    <property type="term" value="F:rRNA (uridine-2'-O-)-methyltransferase activity"/>
    <property type="evidence" value="ECO:0007669"/>
    <property type="project" value="TreeGrafter"/>
</dbReference>
<name>A0A6A6ILQ9_9PLEO</name>
<evidence type="ECO:0000256" key="9">
    <source>
        <dbReference type="SAM" id="MobiDB-lite"/>
    </source>
</evidence>
<keyword evidence="14" id="KW-1185">Reference proteome</keyword>
<dbReference type="InterPro" id="IPR024576">
    <property type="entry name" value="rRNA_MeTfrase_Spb1_DUF3381"/>
</dbReference>
<feature type="compositionally biased region" description="Basic residues" evidence="9">
    <location>
        <begin position="777"/>
        <end position="786"/>
    </location>
</feature>
<feature type="compositionally biased region" description="Acidic residues" evidence="9">
    <location>
        <begin position="610"/>
        <end position="625"/>
    </location>
</feature>
<dbReference type="OrthoDB" id="1287559at2759"/>
<dbReference type="FunFam" id="3.40.50.150:FF:000004">
    <property type="entry name" value="AdoMet-dependent rRNA methyltransferase SPB1"/>
    <property type="match status" value="1"/>
</dbReference>
<feature type="domain" description="Ribosomal RNA methyltransferase SPB1-like C-terminal" evidence="11">
    <location>
        <begin position="618"/>
        <end position="828"/>
    </location>
</feature>
<dbReference type="PANTHER" id="PTHR10920">
    <property type="entry name" value="RIBOSOMAL RNA METHYLTRANSFERASE"/>
    <property type="match status" value="1"/>
</dbReference>
<dbReference type="InterPro" id="IPR015507">
    <property type="entry name" value="rRNA-MeTfrase_E"/>
</dbReference>
<comment type="subcellular location">
    <subcellularLocation>
        <location evidence="1 8">Nucleus</location>
        <location evidence="1 8">Nucleolus</location>
    </subcellularLocation>
</comment>
<feature type="region of interest" description="Disordered" evidence="9">
    <location>
        <begin position="367"/>
        <end position="391"/>
    </location>
</feature>
<evidence type="ECO:0000256" key="5">
    <source>
        <dbReference type="ARBA" id="ARBA00022679"/>
    </source>
</evidence>
<evidence type="ECO:0000256" key="8">
    <source>
        <dbReference type="HAMAP-Rule" id="MF_03163"/>
    </source>
</evidence>
<feature type="compositionally biased region" description="Basic and acidic residues" evidence="9">
    <location>
        <begin position="468"/>
        <end position="511"/>
    </location>
</feature>
<dbReference type="GeneID" id="54574751"/>
<keyword evidence="7 8" id="KW-0539">Nucleus</keyword>
<dbReference type="GO" id="GO:0030687">
    <property type="term" value="C:preribosome, large subunit precursor"/>
    <property type="evidence" value="ECO:0007669"/>
    <property type="project" value="TreeGrafter"/>
</dbReference>
<dbReference type="Proteomes" id="UP000800094">
    <property type="component" value="Unassembled WGS sequence"/>
</dbReference>
<evidence type="ECO:0000256" key="6">
    <source>
        <dbReference type="ARBA" id="ARBA00022691"/>
    </source>
</evidence>
<dbReference type="InterPro" id="IPR028589">
    <property type="entry name" value="SPB1-like"/>
</dbReference>
<feature type="domain" description="Ribosomal RNA methyltransferase FtsJ" evidence="10">
    <location>
        <begin position="24"/>
        <end position="200"/>
    </location>
</feature>
<dbReference type="GO" id="GO:0000463">
    <property type="term" value="P:maturation of LSU-rRNA from tricistronic rRNA transcript (SSU-rRNA, 5.8S rRNA, LSU-rRNA)"/>
    <property type="evidence" value="ECO:0007669"/>
    <property type="project" value="TreeGrafter"/>
</dbReference>
<dbReference type="HAMAP" id="MF_03163">
    <property type="entry name" value="RNA_methyltr_E_SPB1"/>
    <property type="match status" value="1"/>
</dbReference>
<accession>A0A6A6ILQ9</accession>
<evidence type="ECO:0000259" key="11">
    <source>
        <dbReference type="Pfam" id="PF07780"/>
    </source>
</evidence>
<keyword evidence="2 8" id="KW-0690">Ribosome biogenesis</keyword>
<feature type="compositionally biased region" description="Acidic residues" evidence="9">
    <location>
        <begin position="450"/>
        <end position="467"/>
    </location>
</feature>
<dbReference type="Pfam" id="PF07780">
    <property type="entry name" value="Spb1_C"/>
    <property type="match status" value="1"/>
</dbReference>
<reference evidence="13" key="1">
    <citation type="journal article" date="2020" name="Stud. Mycol.">
        <title>101 Dothideomycetes genomes: a test case for predicting lifestyles and emergence of pathogens.</title>
        <authorList>
            <person name="Haridas S."/>
            <person name="Albert R."/>
            <person name="Binder M."/>
            <person name="Bloem J."/>
            <person name="Labutti K."/>
            <person name="Salamov A."/>
            <person name="Andreopoulos B."/>
            <person name="Baker S."/>
            <person name="Barry K."/>
            <person name="Bills G."/>
            <person name="Bluhm B."/>
            <person name="Cannon C."/>
            <person name="Castanera R."/>
            <person name="Culley D."/>
            <person name="Daum C."/>
            <person name="Ezra D."/>
            <person name="Gonzalez J."/>
            <person name="Henrissat B."/>
            <person name="Kuo A."/>
            <person name="Liang C."/>
            <person name="Lipzen A."/>
            <person name="Lutzoni F."/>
            <person name="Magnuson J."/>
            <person name="Mondo S."/>
            <person name="Nolan M."/>
            <person name="Ohm R."/>
            <person name="Pangilinan J."/>
            <person name="Park H.-J."/>
            <person name="Ramirez L."/>
            <person name="Alfaro M."/>
            <person name="Sun H."/>
            <person name="Tritt A."/>
            <person name="Yoshinaga Y."/>
            <person name="Zwiers L.-H."/>
            <person name="Turgeon B."/>
            <person name="Goodwin S."/>
            <person name="Spatafora J."/>
            <person name="Crous P."/>
            <person name="Grigoriev I."/>
        </authorList>
    </citation>
    <scope>NUCLEOTIDE SEQUENCE</scope>
    <source>
        <strain evidence="13">CBS 122368</strain>
    </source>
</reference>
<organism evidence="13 14">
    <name type="scientific">Trematosphaeria pertusa</name>
    <dbReference type="NCBI Taxonomy" id="390896"/>
    <lineage>
        <taxon>Eukaryota</taxon>
        <taxon>Fungi</taxon>
        <taxon>Dikarya</taxon>
        <taxon>Ascomycota</taxon>
        <taxon>Pezizomycotina</taxon>
        <taxon>Dothideomycetes</taxon>
        <taxon>Pleosporomycetidae</taxon>
        <taxon>Pleosporales</taxon>
        <taxon>Massarineae</taxon>
        <taxon>Trematosphaeriaceae</taxon>
        <taxon>Trematosphaeria</taxon>
    </lineage>
</organism>
<feature type="binding site" evidence="8">
    <location>
        <position position="58"/>
    </location>
    <ligand>
        <name>S-adenosyl-L-methionine</name>
        <dbReference type="ChEBI" id="CHEBI:59789"/>
    </ligand>
</feature>
<feature type="compositionally biased region" description="Acidic residues" evidence="9">
    <location>
        <begin position="512"/>
        <end position="530"/>
    </location>
</feature>
<feature type="compositionally biased region" description="Basic residues" evidence="9">
    <location>
        <begin position="800"/>
        <end position="809"/>
    </location>
</feature>
<evidence type="ECO:0000256" key="1">
    <source>
        <dbReference type="ARBA" id="ARBA00004604"/>
    </source>
</evidence>
<evidence type="ECO:0000256" key="2">
    <source>
        <dbReference type="ARBA" id="ARBA00022517"/>
    </source>
</evidence>
<dbReference type="InterPro" id="IPR002877">
    <property type="entry name" value="RNA_MeTrfase_FtsJ_dom"/>
</dbReference>
<dbReference type="PANTHER" id="PTHR10920:SF13">
    <property type="entry name" value="PRE-RRNA 2'-O-RIBOSE RNA METHYLTRANSFERASE FTSJ3"/>
    <property type="match status" value="1"/>
</dbReference>
<keyword evidence="5 8" id="KW-0808">Transferase</keyword>
<dbReference type="GO" id="GO:0005730">
    <property type="term" value="C:nucleolus"/>
    <property type="evidence" value="ECO:0007669"/>
    <property type="project" value="UniProtKB-SubCell"/>
</dbReference>
<protein>
    <submittedName>
        <fullName evidence="13">AdoMet-dependent rRNA methyltransferase spb-1</fullName>
    </submittedName>
</protein>
<feature type="compositionally biased region" description="Basic and acidic residues" evidence="9">
    <location>
        <begin position="810"/>
        <end position="823"/>
    </location>
</feature>
<feature type="binding site" evidence="8">
    <location>
        <position position="117"/>
    </location>
    <ligand>
        <name>S-adenosyl-L-methionine</name>
        <dbReference type="ChEBI" id="CHEBI:59789"/>
    </ligand>
</feature>
<dbReference type="Gene3D" id="3.40.50.150">
    <property type="entry name" value="Vaccinia Virus protein VP39"/>
    <property type="match status" value="1"/>
</dbReference>
<sequence length="831" mass="93926">MAIQKKHGKGRLDKWYKLAKEKGYRARAAFKLIQLNKKFNFLEKSKVLIDLCAAPGSWCQVAAEVMPPNSLIVGVDLAPIKAIPRVITFQSDITTDKCRATIRQHLKTWKADTVLHDGAPNVGTAWVQDAFTQAELVLQSMKLATEFLVEGGIFVTKVFRSKDYNALLWVFNQLFTKVEATKPPSSRNVSAEIFVVCRGYKAPKNLDQRFLDPRSVFAELADPTPNNEAKVFKPEVKKRKREGYEEGDWTQFKEAPVSEFIQTTDPIAMLGSLNKLSFEQTPNGNVAIATIDKLPETTQEIRNCCADLKVLGRADFKRLLRWRLKVRDIFGFSSKKKEKEAAEAAEAEEVAEVESMDDEMKVLEEMERLEEQDSRKKKKQRRQENEKKQKEIIRMQMNMTTPFEIGLEQAGPQGDESMFALKAIDKAGALPKIARGKMATIVEREKSDESSDEQEETTDEEEDDLERELDHMYETFVEEKSAKDAKWRAKRARKEDEDGEWHGFSDSAKDDSSDEELVEDDDSDTDDEDAPIALIKDLDGEGSTSSGLTKRASRFFDQDIFKSIDGLDGLDEDNEDSGIDVEGEVEETPPVKLVQQGPAKKSKVPSPPAEDSDDPSEETEGEDGIEEVKRDESQWEQDDTPMKNGRPDIDIITAEAMTLAHSLATGAKTKAELLDDSFNRYSLRDKEGLPDWFLDDENRHSKPQRPITAAAAAAIKEKMRAFNARPIKKVREAKARKKFKAAQRLEKLKKKSALLADEDGMTEKEKAQQIARLMSRAAKKKPKRKVQVVVARGGNNGIKGRPRGTKGKYKMVDKRLKKDVRAEKRLKKKSK</sequence>
<feature type="region of interest" description="Disordered" evidence="9">
    <location>
        <begin position="440"/>
        <end position="552"/>
    </location>
</feature>
<dbReference type="HAMAP" id="MF_01547">
    <property type="entry name" value="RNA_methyltr_E"/>
    <property type="match status" value="1"/>
</dbReference>
<evidence type="ECO:0000256" key="3">
    <source>
        <dbReference type="ARBA" id="ARBA00022552"/>
    </source>
</evidence>
<dbReference type="RefSeq" id="XP_033686012.1">
    <property type="nucleotide sequence ID" value="XM_033821421.1"/>
</dbReference>
<feature type="binding site" evidence="8">
    <location>
        <position position="56"/>
    </location>
    <ligand>
        <name>S-adenosyl-L-methionine</name>
        <dbReference type="ChEBI" id="CHEBI:59789"/>
    </ligand>
</feature>
<dbReference type="GO" id="GO:0016435">
    <property type="term" value="F:rRNA (guanine) methyltransferase activity"/>
    <property type="evidence" value="ECO:0007669"/>
    <property type="project" value="TreeGrafter"/>
</dbReference>
<evidence type="ECO:0000313" key="14">
    <source>
        <dbReference type="Proteomes" id="UP000800094"/>
    </source>
</evidence>
<comment type="similarity">
    <text evidence="8">Belongs to the class I-like SAM-binding methyltransferase superfamily. RNA methyltransferase RlmE family. SPB1 subfamily.</text>
</comment>
<keyword evidence="4 8" id="KW-0489">Methyltransferase</keyword>
<feature type="region of interest" description="Disordered" evidence="9">
    <location>
        <begin position="564"/>
        <end position="647"/>
    </location>
</feature>
<feature type="binding site" evidence="8">
    <location>
        <position position="92"/>
    </location>
    <ligand>
        <name>S-adenosyl-L-methionine</name>
        <dbReference type="ChEBI" id="CHEBI:59789"/>
    </ligand>
</feature>
<dbReference type="InterPro" id="IPR029063">
    <property type="entry name" value="SAM-dependent_MTases_sf"/>
</dbReference>
<evidence type="ECO:0000313" key="13">
    <source>
        <dbReference type="EMBL" id="KAF2251008.1"/>
    </source>
</evidence>
<proteinExistence type="inferred from homology"/>
<dbReference type="GO" id="GO:0000466">
    <property type="term" value="P:maturation of 5.8S rRNA from tricistronic rRNA transcript (SSU-rRNA, 5.8S rRNA, LSU-rRNA)"/>
    <property type="evidence" value="ECO:0007669"/>
    <property type="project" value="TreeGrafter"/>
</dbReference>
<gene>
    <name evidence="13" type="ORF">BU26DRAFT_274574</name>
</gene>